<organism evidence="2 3">
    <name type="scientific">Streptantibioticus ferralitis</name>
    <dbReference type="NCBI Taxonomy" id="236510"/>
    <lineage>
        <taxon>Bacteria</taxon>
        <taxon>Bacillati</taxon>
        <taxon>Actinomycetota</taxon>
        <taxon>Actinomycetes</taxon>
        <taxon>Kitasatosporales</taxon>
        <taxon>Streptomycetaceae</taxon>
        <taxon>Streptantibioticus</taxon>
    </lineage>
</organism>
<protein>
    <submittedName>
        <fullName evidence="2">Alpha/beta hydrolase</fullName>
    </submittedName>
</protein>
<comment type="caution">
    <text evidence="2">The sequence shown here is derived from an EMBL/GenBank/DDBJ whole genome shotgun (WGS) entry which is preliminary data.</text>
</comment>
<dbReference type="Proteomes" id="UP001220022">
    <property type="component" value="Unassembled WGS sequence"/>
</dbReference>
<gene>
    <name evidence="2" type="ORF">P2L57_02895</name>
</gene>
<dbReference type="PANTHER" id="PTHR43433">
    <property type="entry name" value="HYDROLASE, ALPHA/BETA FOLD FAMILY PROTEIN"/>
    <property type="match status" value="1"/>
</dbReference>
<dbReference type="Pfam" id="PF12146">
    <property type="entry name" value="Hydrolase_4"/>
    <property type="match status" value="1"/>
</dbReference>
<sequence>MPQTTRKEYLAANLETWRVLNGDALPFDEPAARRFLEASYNRTRDLAAADHHDVAARQMTDDRLAPLSSIKAPTLVIHGTEDPLRPLPHGQALAEQISHARLKVIPGMGHSLLSPGLPRRIGEIILEHTASP</sequence>
<evidence type="ECO:0000313" key="3">
    <source>
        <dbReference type="Proteomes" id="UP001220022"/>
    </source>
</evidence>
<dbReference type="InterPro" id="IPR022742">
    <property type="entry name" value="Hydrolase_4"/>
</dbReference>
<keyword evidence="2" id="KW-0378">Hydrolase</keyword>
<reference evidence="2 3" key="1">
    <citation type="submission" date="2023-03" db="EMBL/GenBank/DDBJ databases">
        <title>Draft genome sequence of type strain Streptomyces ferralitis JCM 14344.</title>
        <authorList>
            <person name="Klaysubun C."/>
            <person name="Duangmal K."/>
        </authorList>
    </citation>
    <scope>NUCLEOTIDE SEQUENCE [LARGE SCALE GENOMIC DNA]</scope>
    <source>
        <strain evidence="2 3">JCM 14344</strain>
    </source>
</reference>
<accession>A0ABT5YSZ3</accession>
<dbReference type="SUPFAM" id="SSF53474">
    <property type="entry name" value="alpha/beta-Hydrolases"/>
    <property type="match status" value="1"/>
</dbReference>
<proteinExistence type="predicted"/>
<dbReference type="Gene3D" id="3.40.50.1820">
    <property type="entry name" value="alpha/beta hydrolase"/>
    <property type="match status" value="1"/>
</dbReference>
<dbReference type="EMBL" id="JARHTQ010000002">
    <property type="protein sequence ID" value="MDF2254719.1"/>
    <property type="molecule type" value="Genomic_DNA"/>
</dbReference>
<dbReference type="PANTHER" id="PTHR43433:SF5">
    <property type="entry name" value="AB HYDROLASE-1 DOMAIN-CONTAINING PROTEIN"/>
    <property type="match status" value="1"/>
</dbReference>
<dbReference type="GO" id="GO:0016787">
    <property type="term" value="F:hydrolase activity"/>
    <property type="evidence" value="ECO:0007669"/>
    <property type="project" value="UniProtKB-KW"/>
</dbReference>
<keyword evidence="3" id="KW-1185">Reference proteome</keyword>
<dbReference type="InterPro" id="IPR029058">
    <property type="entry name" value="AB_hydrolase_fold"/>
</dbReference>
<dbReference type="InterPro" id="IPR050471">
    <property type="entry name" value="AB_hydrolase"/>
</dbReference>
<feature type="domain" description="Serine aminopeptidase S33" evidence="1">
    <location>
        <begin position="58"/>
        <end position="113"/>
    </location>
</feature>
<name>A0ABT5YSZ3_9ACTN</name>
<evidence type="ECO:0000313" key="2">
    <source>
        <dbReference type="EMBL" id="MDF2254719.1"/>
    </source>
</evidence>
<evidence type="ECO:0000259" key="1">
    <source>
        <dbReference type="Pfam" id="PF12146"/>
    </source>
</evidence>